<gene>
    <name evidence="8" type="primary">oppA</name>
    <name evidence="8" type="ORF">LKE01_09660</name>
</gene>
<comment type="subcellular location">
    <subcellularLocation>
        <location evidence="1">Cell envelope</location>
    </subcellularLocation>
</comment>
<dbReference type="Gene3D" id="3.10.105.10">
    <property type="entry name" value="Dipeptide-binding Protein, Domain 3"/>
    <property type="match status" value="1"/>
</dbReference>
<feature type="chain" id="PRO_5038645388" evidence="6">
    <location>
        <begin position="24"/>
        <end position="542"/>
    </location>
</feature>
<dbReference type="Gene3D" id="3.90.76.10">
    <property type="entry name" value="Dipeptide-binding Protein, Domain 1"/>
    <property type="match status" value="1"/>
</dbReference>
<comment type="similarity">
    <text evidence="2">Belongs to the bacterial solute-binding protein 5 family.</text>
</comment>
<evidence type="ECO:0000256" key="6">
    <source>
        <dbReference type="SAM" id="SignalP"/>
    </source>
</evidence>
<dbReference type="PANTHER" id="PTHR30290:SF10">
    <property type="entry name" value="PERIPLASMIC OLIGOPEPTIDE-BINDING PROTEIN-RELATED"/>
    <property type="match status" value="1"/>
</dbReference>
<keyword evidence="3" id="KW-0813">Transport</keyword>
<feature type="domain" description="Solute-binding protein family 5" evidence="7">
    <location>
        <begin position="80"/>
        <end position="462"/>
    </location>
</feature>
<dbReference type="FunFam" id="3.10.105.10:FF:000001">
    <property type="entry name" value="Oligopeptide ABC transporter, oligopeptide-binding protein"/>
    <property type="match status" value="1"/>
</dbReference>
<dbReference type="Gene3D" id="3.40.190.10">
    <property type="entry name" value="Periplasmic binding protein-like II"/>
    <property type="match status" value="1"/>
</dbReference>
<dbReference type="GO" id="GO:0015833">
    <property type="term" value="P:peptide transport"/>
    <property type="evidence" value="ECO:0007669"/>
    <property type="project" value="UniProtKB-KW"/>
</dbReference>
<feature type="signal peptide" evidence="6">
    <location>
        <begin position="1"/>
        <end position="23"/>
    </location>
</feature>
<evidence type="ECO:0000256" key="4">
    <source>
        <dbReference type="ARBA" id="ARBA00022729"/>
    </source>
</evidence>
<dbReference type="CDD" id="cd08504">
    <property type="entry name" value="PBP2_OppA"/>
    <property type="match status" value="1"/>
</dbReference>
<sequence length="542" mass="60611">MFMRTKAMLKIGGVGLLTALVLAGCGSKSSDSGTKKQTANWMVAANINTMDASKMTDLISSQHINATNEGLLRMAKDNSVVPGVAKNYTVSKDGKTWTFNLRHSKWNDGKPVTAKDFVNSWQRTVNPKTASQYSYIFNNIENAEKINAGKMALSKLGVKAEGNYKLVVHLIKPQSYFKYMVSQSYYFPEETSIVKKYGSSYGTNAQKNGYNGPFVLKGWNGTNDSWKLVKNPKYWNAKSIKLDQLNIQAIKDPNTALNGYQSGKLDFTTLSGTQVKQYKNDKNYHVYKQASIYYLEMNEKKFPMFKNKNLRKAFSLAIDKKQLANKVLADGSQAPKGFVADDMSQRNGKDFADESYVKGAVDYNLAEAKKYWAKGLKETGKKSVSLTLLSDDTDVAKRTTEFVQSQLTKLPGVKITNQNVPYKTRLARSAAGQFDLVITAWNADYPDPSNFLDILTSKNAYNNGKWSNAQYDALVKKSEGVDAANETARWKDMVQAEKILMNDQGIVPLYQPAISTLMKPKIHGVQFFPTAPQWDWSKISVK</sequence>
<dbReference type="InterPro" id="IPR000914">
    <property type="entry name" value="SBP_5_dom"/>
</dbReference>
<dbReference type="InterPro" id="IPR039424">
    <property type="entry name" value="SBP_5"/>
</dbReference>
<dbReference type="FunFam" id="3.90.76.10:FF:000001">
    <property type="entry name" value="Oligopeptide ABC transporter substrate-binding protein"/>
    <property type="match status" value="1"/>
</dbReference>
<evidence type="ECO:0000256" key="2">
    <source>
        <dbReference type="ARBA" id="ARBA00005695"/>
    </source>
</evidence>
<evidence type="ECO:0000256" key="3">
    <source>
        <dbReference type="ARBA" id="ARBA00022448"/>
    </source>
</evidence>
<keyword evidence="5" id="KW-0653">Protein transport</keyword>
<dbReference type="Pfam" id="PF00496">
    <property type="entry name" value="SBP_bac_5"/>
    <property type="match status" value="1"/>
</dbReference>
<dbReference type="InterPro" id="IPR030678">
    <property type="entry name" value="Peptide/Ni-bd"/>
</dbReference>
<protein>
    <submittedName>
        <fullName evidence="8">Peptide ABC transporter substrate-binding protein</fullName>
    </submittedName>
</protein>
<dbReference type="GO" id="GO:0043190">
    <property type="term" value="C:ATP-binding cassette (ABC) transporter complex"/>
    <property type="evidence" value="ECO:0007669"/>
    <property type="project" value="InterPro"/>
</dbReference>
<organism evidence="8 9">
    <name type="scientific">Lentilactobacillus kefiri</name>
    <name type="common">Lactobacillus kefiri</name>
    <dbReference type="NCBI Taxonomy" id="33962"/>
    <lineage>
        <taxon>Bacteria</taxon>
        <taxon>Bacillati</taxon>
        <taxon>Bacillota</taxon>
        <taxon>Bacilli</taxon>
        <taxon>Lactobacillales</taxon>
        <taxon>Lactobacillaceae</taxon>
        <taxon>Lentilactobacillus</taxon>
    </lineage>
</organism>
<dbReference type="EMBL" id="BJVK01000009">
    <property type="protein sequence ID" value="GEL28146.1"/>
    <property type="molecule type" value="Genomic_DNA"/>
</dbReference>
<dbReference type="SUPFAM" id="SSF53850">
    <property type="entry name" value="Periplasmic binding protein-like II"/>
    <property type="match status" value="1"/>
</dbReference>
<evidence type="ECO:0000259" key="7">
    <source>
        <dbReference type="Pfam" id="PF00496"/>
    </source>
</evidence>
<dbReference type="PIRSF" id="PIRSF002741">
    <property type="entry name" value="MppA"/>
    <property type="match status" value="1"/>
</dbReference>
<dbReference type="PANTHER" id="PTHR30290">
    <property type="entry name" value="PERIPLASMIC BINDING COMPONENT OF ABC TRANSPORTER"/>
    <property type="match status" value="1"/>
</dbReference>
<dbReference type="PROSITE" id="PS51257">
    <property type="entry name" value="PROKAR_LIPOPROTEIN"/>
    <property type="match status" value="1"/>
</dbReference>
<keyword evidence="5" id="KW-0571">Peptide transport</keyword>
<dbReference type="GO" id="GO:1904680">
    <property type="term" value="F:peptide transmembrane transporter activity"/>
    <property type="evidence" value="ECO:0007669"/>
    <property type="project" value="TreeGrafter"/>
</dbReference>
<dbReference type="STRING" id="1423764.FC95_GL001264"/>
<keyword evidence="4 6" id="KW-0732">Signal</keyword>
<comment type="caution">
    <text evidence="8">The sequence shown here is derived from an EMBL/GenBank/DDBJ whole genome shotgun (WGS) entry which is preliminary data.</text>
</comment>
<name>A0A511DTJ0_LENKE</name>
<evidence type="ECO:0000256" key="1">
    <source>
        <dbReference type="ARBA" id="ARBA00004196"/>
    </source>
</evidence>
<dbReference type="GO" id="GO:0030288">
    <property type="term" value="C:outer membrane-bounded periplasmic space"/>
    <property type="evidence" value="ECO:0007669"/>
    <property type="project" value="UniProtKB-ARBA"/>
</dbReference>
<dbReference type="Proteomes" id="UP000321893">
    <property type="component" value="Unassembled WGS sequence"/>
</dbReference>
<evidence type="ECO:0000256" key="5">
    <source>
        <dbReference type="ARBA" id="ARBA00022856"/>
    </source>
</evidence>
<accession>A0A511DTJ0</accession>
<keyword evidence="9" id="KW-1185">Reference proteome</keyword>
<evidence type="ECO:0000313" key="8">
    <source>
        <dbReference type="EMBL" id="GEL28146.1"/>
    </source>
</evidence>
<evidence type="ECO:0000313" key="9">
    <source>
        <dbReference type="Proteomes" id="UP000321893"/>
    </source>
</evidence>
<reference evidence="8" key="1">
    <citation type="submission" date="2019-07" db="EMBL/GenBank/DDBJ databases">
        <title>Whole genome shotgun sequence of Lactobacillus kefiri NBRC 15888.</title>
        <authorList>
            <person name="Hosoyama A."/>
            <person name="Uohara A."/>
            <person name="Ohji S."/>
            <person name="Ichikawa N."/>
        </authorList>
    </citation>
    <scope>NUCLEOTIDE SEQUENCE [LARGE SCALE GENOMIC DNA]</scope>
    <source>
        <strain evidence="8">NBRC 15888</strain>
    </source>
</reference>
<dbReference type="AlphaFoldDB" id="A0A511DTJ0"/>
<proteinExistence type="inferred from homology"/>